<accession>A0A1I4G4Z8</accession>
<dbReference type="PROSITE" id="PS50949">
    <property type="entry name" value="HTH_GNTR"/>
    <property type="match status" value="1"/>
</dbReference>
<dbReference type="InterPro" id="IPR036390">
    <property type="entry name" value="WH_DNA-bd_sf"/>
</dbReference>
<dbReference type="EMBL" id="FOSW01000008">
    <property type="protein sequence ID" value="SFL25172.1"/>
    <property type="molecule type" value="Genomic_DNA"/>
</dbReference>
<dbReference type="SMART" id="SM00895">
    <property type="entry name" value="FCD"/>
    <property type="match status" value="1"/>
</dbReference>
<dbReference type="InterPro" id="IPR011711">
    <property type="entry name" value="GntR_C"/>
</dbReference>
<dbReference type="Gene3D" id="1.10.10.10">
    <property type="entry name" value="Winged helix-like DNA-binding domain superfamily/Winged helix DNA-binding domain"/>
    <property type="match status" value="1"/>
</dbReference>
<gene>
    <name evidence="5" type="ORF">SAMN04488085_108158</name>
</gene>
<reference evidence="5 6" key="1">
    <citation type="submission" date="2016-10" db="EMBL/GenBank/DDBJ databases">
        <authorList>
            <person name="de Groot N.N."/>
        </authorList>
    </citation>
    <scope>NUCLEOTIDE SEQUENCE [LARGE SCALE GENOMIC DNA]</scope>
    <source>
        <strain evidence="5 6">DSM 45317</strain>
    </source>
</reference>
<dbReference type="Pfam" id="PF00392">
    <property type="entry name" value="GntR"/>
    <property type="match status" value="1"/>
</dbReference>
<dbReference type="Gene3D" id="1.20.120.530">
    <property type="entry name" value="GntR ligand-binding domain-like"/>
    <property type="match status" value="1"/>
</dbReference>
<name>A0A1I4G4Z8_9ACTN</name>
<proteinExistence type="predicted"/>
<dbReference type="Proteomes" id="UP000199152">
    <property type="component" value="Unassembled WGS sequence"/>
</dbReference>
<dbReference type="AlphaFoldDB" id="A0A1I4G4Z8"/>
<dbReference type="InterPro" id="IPR036388">
    <property type="entry name" value="WH-like_DNA-bd_sf"/>
</dbReference>
<dbReference type="InterPro" id="IPR000524">
    <property type="entry name" value="Tscrpt_reg_HTH_GntR"/>
</dbReference>
<keyword evidence="1" id="KW-0805">Transcription regulation</keyword>
<dbReference type="STRING" id="504800.SAMN04488085_108158"/>
<evidence type="ECO:0000256" key="3">
    <source>
        <dbReference type="ARBA" id="ARBA00023163"/>
    </source>
</evidence>
<dbReference type="SUPFAM" id="SSF46785">
    <property type="entry name" value="Winged helix' DNA-binding domain"/>
    <property type="match status" value="1"/>
</dbReference>
<dbReference type="SMART" id="SM00345">
    <property type="entry name" value="HTH_GNTR"/>
    <property type="match status" value="1"/>
</dbReference>
<dbReference type="SUPFAM" id="SSF48008">
    <property type="entry name" value="GntR ligand-binding domain-like"/>
    <property type="match status" value="1"/>
</dbReference>
<organism evidence="5 6">
    <name type="scientific">Geodermatophilus ruber</name>
    <dbReference type="NCBI Taxonomy" id="504800"/>
    <lineage>
        <taxon>Bacteria</taxon>
        <taxon>Bacillati</taxon>
        <taxon>Actinomycetota</taxon>
        <taxon>Actinomycetes</taxon>
        <taxon>Geodermatophilales</taxon>
        <taxon>Geodermatophilaceae</taxon>
        <taxon>Geodermatophilus</taxon>
    </lineage>
</organism>
<evidence type="ECO:0000313" key="5">
    <source>
        <dbReference type="EMBL" id="SFL25172.1"/>
    </source>
</evidence>
<dbReference type="GO" id="GO:0003700">
    <property type="term" value="F:DNA-binding transcription factor activity"/>
    <property type="evidence" value="ECO:0007669"/>
    <property type="project" value="InterPro"/>
</dbReference>
<dbReference type="InParanoid" id="A0A1I4G4Z8"/>
<evidence type="ECO:0000256" key="2">
    <source>
        <dbReference type="ARBA" id="ARBA00023125"/>
    </source>
</evidence>
<keyword evidence="3" id="KW-0804">Transcription</keyword>
<dbReference type="PRINTS" id="PR00035">
    <property type="entry name" value="HTHGNTR"/>
</dbReference>
<feature type="domain" description="HTH gntR-type" evidence="4">
    <location>
        <begin position="9"/>
        <end position="75"/>
    </location>
</feature>
<dbReference type="PANTHER" id="PTHR43537:SF45">
    <property type="entry name" value="GNTR FAMILY REGULATORY PROTEIN"/>
    <property type="match status" value="1"/>
</dbReference>
<dbReference type="Pfam" id="PF07729">
    <property type="entry name" value="FCD"/>
    <property type="match status" value="1"/>
</dbReference>
<evidence type="ECO:0000259" key="4">
    <source>
        <dbReference type="PROSITE" id="PS50949"/>
    </source>
</evidence>
<evidence type="ECO:0000256" key="1">
    <source>
        <dbReference type="ARBA" id="ARBA00023015"/>
    </source>
</evidence>
<dbReference type="RefSeq" id="WP_177212791.1">
    <property type="nucleotide sequence ID" value="NZ_FOSW01000008.1"/>
</dbReference>
<protein>
    <submittedName>
        <fullName evidence="5">Transcriptional regulator, GntR family</fullName>
    </submittedName>
</protein>
<evidence type="ECO:0000313" key="6">
    <source>
        <dbReference type="Proteomes" id="UP000199152"/>
    </source>
</evidence>
<dbReference type="PANTHER" id="PTHR43537">
    <property type="entry name" value="TRANSCRIPTIONAL REGULATOR, GNTR FAMILY"/>
    <property type="match status" value="1"/>
</dbReference>
<keyword evidence="2" id="KW-0238">DNA-binding</keyword>
<sequence length="227" mass="25412">MSRRVPGQATAAELATAAIREAVIIGAVKPDEPVYEEEWAARLGISRTPVREAIQELVARGLLTRNGRTAYVFHPSLSELLEIYDIRLPMEQLAASRCAAVADDALVADLEARFAKIREHRVDSGWFADHEAFHMRLFEGSRMPRLTSLIQSLRAQSEPYVRLAVTVDQEFRDNSRVQHHSLVDAVRARDPEMAAAIVKEHLDTTRRKLSEIIQASTSVDALLVPRP</sequence>
<dbReference type="InterPro" id="IPR008920">
    <property type="entry name" value="TF_FadR/GntR_C"/>
</dbReference>
<keyword evidence="6" id="KW-1185">Reference proteome</keyword>
<dbReference type="GO" id="GO:0003677">
    <property type="term" value="F:DNA binding"/>
    <property type="evidence" value="ECO:0007669"/>
    <property type="project" value="UniProtKB-KW"/>
</dbReference>